<feature type="transmembrane region" description="Helical" evidence="1">
    <location>
        <begin position="92"/>
        <end position="112"/>
    </location>
</feature>
<accession>A0A975NJH3</accession>
<name>A0A975NJH3_9BRAD</name>
<reference evidence="2" key="1">
    <citation type="submission" date="2021-06" db="EMBL/GenBank/DDBJ databases">
        <title>Bradyrhizobium sp. S2-20-1 Genome sequencing.</title>
        <authorList>
            <person name="Jin L."/>
        </authorList>
    </citation>
    <scope>NUCLEOTIDE SEQUENCE</scope>
    <source>
        <strain evidence="2">S2-20-1</strain>
    </source>
</reference>
<evidence type="ECO:0000256" key="1">
    <source>
        <dbReference type="SAM" id="Phobius"/>
    </source>
</evidence>
<keyword evidence="1" id="KW-0812">Transmembrane</keyword>
<sequence length="120" mass="12646">MRRVIRGAAWLSIAIVLLVTIVPIGFRPTTGLSPNIERFCAMAAVGALFAAAYPRKLWLIVLALSLAAALFEPLQFIAAGRHPSLRDVEFKSLGAAIGAAVGYAIAFAAGTVNSRWSPAP</sequence>
<protein>
    <submittedName>
        <fullName evidence="2">VanZ family protein</fullName>
    </submittedName>
</protein>
<evidence type="ECO:0000313" key="2">
    <source>
        <dbReference type="EMBL" id="QWG15686.1"/>
    </source>
</evidence>
<evidence type="ECO:0000313" key="3">
    <source>
        <dbReference type="Proteomes" id="UP000680839"/>
    </source>
</evidence>
<proteinExistence type="predicted"/>
<organism evidence="2 3">
    <name type="scientific">Bradyrhizobium sediminis</name>
    <dbReference type="NCBI Taxonomy" id="2840469"/>
    <lineage>
        <taxon>Bacteria</taxon>
        <taxon>Pseudomonadati</taxon>
        <taxon>Pseudomonadota</taxon>
        <taxon>Alphaproteobacteria</taxon>
        <taxon>Hyphomicrobiales</taxon>
        <taxon>Nitrobacteraceae</taxon>
        <taxon>Bradyrhizobium</taxon>
    </lineage>
</organism>
<dbReference type="InterPro" id="IPR017015">
    <property type="entry name" value="UCP033367_VanZ"/>
</dbReference>
<dbReference type="EMBL" id="CP076134">
    <property type="protein sequence ID" value="QWG15686.1"/>
    <property type="molecule type" value="Genomic_DNA"/>
</dbReference>
<dbReference type="PIRSF" id="PIRSF033367">
    <property type="entry name" value="UCP033367_VanZ"/>
    <property type="match status" value="1"/>
</dbReference>
<dbReference type="AlphaFoldDB" id="A0A975NJH3"/>
<keyword evidence="1" id="KW-1133">Transmembrane helix</keyword>
<keyword evidence="1" id="KW-0472">Membrane</keyword>
<feature type="transmembrane region" description="Helical" evidence="1">
    <location>
        <begin position="7"/>
        <end position="26"/>
    </location>
</feature>
<dbReference type="Proteomes" id="UP000680839">
    <property type="component" value="Chromosome"/>
</dbReference>
<gene>
    <name evidence="2" type="ORF">KMZ29_06675</name>
</gene>
<feature type="transmembrane region" description="Helical" evidence="1">
    <location>
        <begin position="57"/>
        <end position="80"/>
    </location>
</feature>